<keyword evidence="3" id="KW-0804">Transcription</keyword>
<dbReference type="PRINTS" id="PR00032">
    <property type="entry name" value="HTHARAC"/>
</dbReference>
<organism evidence="5 6">
    <name type="scientific">Richelia sinica FACHB-800</name>
    <dbReference type="NCBI Taxonomy" id="1357546"/>
    <lineage>
        <taxon>Bacteria</taxon>
        <taxon>Bacillati</taxon>
        <taxon>Cyanobacteriota</taxon>
        <taxon>Cyanophyceae</taxon>
        <taxon>Nostocales</taxon>
        <taxon>Nostocaceae</taxon>
        <taxon>Richelia</taxon>
    </lineage>
</organism>
<evidence type="ECO:0000256" key="2">
    <source>
        <dbReference type="ARBA" id="ARBA00023125"/>
    </source>
</evidence>
<evidence type="ECO:0000313" key="5">
    <source>
        <dbReference type="EMBL" id="QXE24975.1"/>
    </source>
</evidence>
<dbReference type="KEGG" id="rsin:B6N60_03685"/>
<keyword evidence="2" id="KW-0238">DNA-binding</keyword>
<dbReference type="PANTHER" id="PTHR46796:SF6">
    <property type="entry name" value="ARAC SUBFAMILY"/>
    <property type="match status" value="1"/>
</dbReference>
<dbReference type="InterPro" id="IPR020449">
    <property type="entry name" value="Tscrpt_reg_AraC-type_HTH"/>
</dbReference>
<evidence type="ECO:0000259" key="4">
    <source>
        <dbReference type="PROSITE" id="PS01124"/>
    </source>
</evidence>
<dbReference type="GO" id="GO:0043565">
    <property type="term" value="F:sequence-specific DNA binding"/>
    <property type="evidence" value="ECO:0007669"/>
    <property type="project" value="InterPro"/>
</dbReference>
<dbReference type="RefSeq" id="WP_190602346.1">
    <property type="nucleotide sequence ID" value="NZ_CP021056.1"/>
</dbReference>
<reference evidence="5" key="1">
    <citation type="submission" date="2017-04" db="EMBL/GenBank/DDBJ databases">
        <title>Genome deletions in a multicellular cyanobacterial endosymbiont for morphological adaptation in marine diatoms.</title>
        <authorList>
            <person name="Wang Y."/>
            <person name="Gao H."/>
            <person name="Li R."/>
            <person name="Xu X."/>
        </authorList>
    </citation>
    <scope>NUCLEOTIDE SEQUENCE</scope>
    <source>
        <strain evidence="5">FACHB 800</strain>
    </source>
</reference>
<accession>A0A975Y668</accession>
<dbReference type="PROSITE" id="PS00041">
    <property type="entry name" value="HTH_ARAC_FAMILY_1"/>
    <property type="match status" value="1"/>
</dbReference>
<proteinExistence type="predicted"/>
<evidence type="ECO:0000313" key="6">
    <source>
        <dbReference type="Proteomes" id="UP000683511"/>
    </source>
</evidence>
<dbReference type="Proteomes" id="UP000683511">
    <property type="component" value="Chromosome"/>
</dbReference>
<dbReference type="Pfam" id="PF12833">
    <property type="entry name" value="HTH_18"/>
    <property type="match status" value="1"/>
</dbReference>
<evidence type="ECO:0000256" key="3">
    <source>
        <dbReference type="ARBA" id="ARBA00023163"/>
    </source>
</evidence>
<dbReference type="InterPro" id="IPR050204">
    <property type="entry name" value="AraC_XylS_family_regulators"/>
</dbReference>
<keyword evidence="1" id="KW-0805">Transcription regulation</keyword>
<evidence type="ECO:0000256" key="1">
    <source>
        <dbReference type="ARBA" id="ARBA00023015"/>
    </source>
</evidence>
<dbReference type="SUPFAM" id="SSF46689">
    <property type="entry name" value="Homeodomain-like"/>
    <property type="match status" value="2"/>
</dbReference>
<dbReference type="InterPro" id="IPR009057">
    <property type="entry name" value="Homeodomain-like_sf"/>
</dbReference>
<dbReference type="AlphaFoldDB" id="A0A975Y668"/>
<feature type="domain" description="HTH araC/xylS-type" evidence="4">
    <location>
        <begin position="202"/>
        <end position="300"/>
    </location>
</feature>
<name>A0A975Y668_9NOST</name>
<dbReference type="GO" id="GO:0003700">
    <property type="term" value="F:DNA-binding transcription factor activity"/>
    <property type="evidence" value="ECO:0007669"/>
    <property type="project" value="InterPro"/>
</dbReference>
<protein>
    <submittedName>
        <fullName evidence="5">Transcriptional regulator</fullName>
    </submittedName>
</protein>
<dbReference type="Gene3D" id="1.10.10.60">
    <property type="entry name" value="Homeodomain-like"/>
    <property type="match status" value="2"/>
</dbReference>
<dbReference type="SMART" id="SM00342">
    <property type="entry name" value="HTH_ARAC"/>
    <property type="match status" value="1"/>
</dbReference>
<sequence>MGQEKRLTVDCVHEHSCADIVPRSPLLSSYNASWHGVNLEYHRQPSHETPEHFFQQHIVVISLDAKNTKAERILNGKLQTESIYSGDVIIIPAKTDHLSRWDKEGEFLLLSIEPAFFQRTAFESGDFHNIHLLPHFATPDHLIQQIGLSLKSELEFDGKGTRIYVQSLTNALCMHLIRHYSTFSANTTNTSQGKGLSQRKLQKAISYIQENLQTDLSLPDISAFVDMSMYHFSRLFKQSTGFAPHQYVLNCRIEEGKRLLTHTEKTIDEISRLVGFQNQSHFTSVFRKFVGTTPKVYREQVKI</sequence>
<gene>
    <name evidence="5" type="ORF">B6N60_03685</name>
</gene>
<dbReference type="InterPro" id="IPR018062">
    <property type="entry name" value="HTH_AraC-typ_CS"/>
</dbReference>
<dbReference type="PANTHER" id="PTHR46796">
    <property type="entry name" value="HTH-TYPE TRANSCRIPTIONAL ACTIVATOR RHAS-RELATED"/>
    <property type="match status" value="1"/>
</dbReference>
<dbReference type="PROSITE" id="PS01124">
    <property type="entry name" value="HTH_ARAC_FAMILY_2"/>
    <property type="match status" value="1"/>
</dbReference>
<dbReference type="InterPro" id="IPR018060">
    <property type="entry name" value="HTH_AraC"/>
</dbReference>
<keyword evidence="6" id="KW-1185">Reference proteome</keyword>
<dbReference type="EMBL" id="CP021056">
    <property type="protein sequence ID" value="QXE24975.1"/>
    <property type="molecule type" value="Genomic_DNA"/>
</dbReference>